<dbReference type="InterPro" id="IPR002014">
    <property type="entry name" value="VHS_dom"/>
</dbReference>
<evidence type="ECO:0000313" key="15">
    <source>
        <dbReference type="Proteomes" id="UP000269221"/>
    </source>
</evidence>
<keyword evidence="8" id="KW-0560">Oxidoreductase</keyword>
<evidence type="ECO:0000256" key="1">
    <source>
        <dbReference type="ARBA" id="ARBA00006134"/>
    </source>
</evidence>
<feature type="domain" description="VHS" evidence="12">
    <location>
        <begin position="20"/>
        <end position="152"/>
    </location>
</feature>
<dbReference type="Pfam" id="PF03127">
    <property type="entry name" value="GAT"/>
    <property type="match status" value="1"/>
</dbReference>
<reference evidence="14 15" key="1">
    <citation type="submission" date="2018-07" db="EMBL/GenBank/DDBJ databases">
        <title>A high quality draft genome assembly of the barn swallow (H. rustica rustica).</title>
        <authorList>
            <person name="Formenti G."/>
            <person name="Chiara M."/>
            <person name="Poveda L."/>
            <person name="Francoijs K.-J."/>
            <person name="Bonisoli-Alquati A."/>
            <person name="Canova L."/>
            <person name="Gianfranceschi L."/>
            <person name="Horner D.S."/>
            <person name="Saino N."/>
        </authorList>
    </citation>
    <scope>NUCLEOTIDE SEQUENCE [LARGE SCALE GENOMIC DNA]</scope>
    <source>
        <strain evidence="14">Chelidonia</strain>
        <tissue evidence="14">Blood</tissue>
    </source>
</reference>
<keyword evidence="11" id="KW-1133">Transmembrane helix</keyword>
<dbReference type="EMBL" id="QRBI01000131">
    <property type="protein sequence ID" value="RMC03078.1"/>
    <property type="molecule type" value="Genomic_DNA"/>
</dbReference>
<dbReference type="InterPro" id="IPR016053">
    <property type="entry name" value="Haem_Oase-like"/>
</dbReference>
<dbReference type="Proteomes" id="UP000269221">
    <property type="component" value="Unassembled WGS sequence"/>
</dbReference>
<dbReference type="Pfam" id="PF00790">
    <property type="entry name" value="VHS"/>
    <property type="match status" value="1"/>
</dbReference>
<organism evidence="14 15">
    <name type="scientific">Hirundo rustica rustica</name>
    <dbReference type="NCBI Taxonomy" id="333673"/>
    <lineage>
        <taxon>Eukaryota</taxon>
        <taxon>Metazoa</taxon>
        <taxon>Chordata</taxon>
        <taxon>Craniata</taxon>
        <taxon>Vertebrata</taxon>
        <taxon>Euteleostomi</taxon>
        <taxon>Archelosauria</taxon>
        <taxon>Archosauria</taxon>
        <taxon>Dinosauria</taxon>
        <taxon>Saurischia</taxon>
        <taxon>Theropoda</taxon>
        <taxon>Coelurosauria</taxon>
        <taxon>Aves</taxon>
        <taxon>Neognathae</taxon>
        <taxon>Neoaves</taxon>
        <taxon>Telluraves</taxon>
        <taxon>Australaves</taxon>
        <taxon>Passeriformes</taxon>
        <taxon>Sylvioidea</taxon>
        <taxon>Hirundinidae</taxon>
        <taxon>Hirundo</taxon>
    </lineage>
</organism>
<dbReference type="SUPFAM" id="SSF89009">
    <property type="entry name" value="GAT-like domain"/>
    <property type="match status" value="1"/>
</dbReference>
<dbReference type="Gene3D" id="1.20.58.160">
    <property type="match status" value="1"/>
</dbReference>
<evidence type="ECO:0000256" key="4">
    <source>
        <dbReference type="ARBA" id="ARBA00022448"/>
    </source>
</evidence>
<evidence type="ECO:0000256" key="7">
    <source>
        <dbReference type="ARBA" id="ARBA00022927"/>
    </source>
</evidence>
<keyword evidence="4" id="KW-0813">Transport</keyword>
<evidence type="ECO:0000256" key="9">
    <source>
        <dbReference type="ARBA" id="ARBA00023004"/>
    </source>
</evidence>
<dbReference type="OrthoDB" id="2018246at2759"/>
<dbReference type="GO" id="GO:0016020">
    <property type="term" value="C:membrane"/>
    <property type="evidence" value="ECO:0007669"/>
    <property type="project" value="TreeGrafter"/>
</dbReference>
<feature type="compositionally biased region" description="Basic and acidic residues" evidence="10">
    <location>
        <begin position="718"/>
        <end position="727"/>
    </location>
</feature>
<evidence type="ECO:0000256" key="3">
    <source>
        <dbReference type="ARBA" id="ARBA00012360"/>
    </source>
</evidence>
<dbReference type="SUPFAM" id="SSF48613">
    <property type="entry name" value="Heme oxygenase-like"/>
    <property type="match status" value="1"/>
</dbReference>
<accession>A0A3M0JPX5</accession>
<name>A0A3M0JPX5_HIRRU</name>
<comment type="similarity">
    <text evidence="1">Belongs to the heme oxygenase family.</text>
</comment>
<dbReference type="GO" id="GO:0035091">
    <property type="term" value="F:phosphatidylinositol binding"/>
    <property type="evidence" value="ECO:0007669"/>
    <property type="project" value="InterPro"/>
</dbReference>
<dbReference type="EC" id="1.14.14.18" evidence="3"/>
<dbReference type="PROSITE" id="PS50909">
    <property type="entry name" value="GAT"/>
    <property type="match status" value="1"/>
</dbReference>
<dbReference type="Gene3D" id="1.20.910.10">
    <property type="entry name" value="Heme oxygenase-like"/>
    <property type="match status" value="1"/>
</dbReference>
<comment type="caution">
    <text evidence="14">The sequence shown here is derived from an EMBL/GenBank/DDBJ whole genome shotgun (WGS) entry which is preliminary data.</text>
</comment>
<dbReference type="STRING" id="333673.A0A3M0JPX5"/>
<protein>
    <recommendedName>
        <fullName evidence="3">heme oxygenase (biliverdin-producing)</fullName>
        <ecNumber evidence="3">1.14.14.18</ecNumber>
    </recommendedName>
</protein>
<dbReference type="PRINTS" id="PR00088">
    <property type="entry name" value="HAEMOXYGNASE"/>
</dbReference>
<evidence type="ECO:0000256" key="5">
    <source>
        <dbReference type="ARBA" id="ARBA00022617"/>
    </source>
</evidence>
<dbReference type="InterPro" id="IPR004152">
    <property type="entry name" value="GAT_dom"/>
</dbReference>
<evidence type="ECO:0000259" key="12">
    <source>
        <dbReference type="PROSITE" id="PS50179"/>
    </source>
</evidence>
<dbReference type="SUPFAM" id="SSF48464">
    <property type="entry name" value="ENTH/VHS domain"/>
    <property type="match status" value="1"/>
</dbReference>
<keyword evidence="9" id="KW-0408">Iron</keyword>
<dbReference type="InterPro" id="IPR016084">
    <property type="entry name" value="Haem_Oase-like_multi-hlx"/>
</dbReference>
<comment type="similarity">
    <text evidence="2">Belongs to the TOM1 family.</text>
</comment>
<dbReference type="FunFam" id="1.20.910.10:FF:000001">
    <property type="entry name" value="Heme oxygenase 1"/>
    <property type="match status" value="1"/>
</dbReference>
<evidence type="ECO:0000256" key="10">
    <source>
        <dbReference type="SAM" id="MobiDB-lite"/>
    </source>
</evidence>
<feature type="compositionally biased region" description="Polar residues" evidence="10">
    <location>
        <begin position="326"/>
        <end position="339"/>
    </location>
</feature>
<dbReference type="SMART" id="SM00288">
    <property type="entry name" value="VHS"/>
    <property type="match status" value="1"/>
</dbReference>
<dbReference type="GO" id="GO:0043130">
    <property type="term" value="F:ubiquitin binding"/>
    <property type="evidence" value="ECO:0007669"/>
    <property type="project" value="InterPro"/>
</dbReference>
<dbReference type="AlphaFoldDB" id="A0A3M0JPX5"/>
<evidence type="ECO:0000259" key="13">
    <source>
        <dbReference type="PROSITE" id="PS50909"/>
    </source>
</evidence>
<dbReference type="GO" id="GO:0004392">
    <property type="term" value="F:heme oxygenase (decyclizing) activity"/>
    <property type="evidence" value="ECO:0007669"/>
    <property type="project" value="UniProtKB-EC"/>
</dbReference>
<keyword evidence="7" id="KW-0653">Protein transport</keyword>
<dbReference type="CDD" id="cd14236">
    <property type="entry name" value="GAT_TOM1"/>
    <property type="match status" value="1"/>
</dbReference>
<evidence type="ECO:0000256" key="2">
    <source>
        <dbReference type="ARBA" id="ARBA00007708"/>
    </source>
</evidence>
<feature type="region of interest" description="Disordered" evidence="10">
    <location>
        <begin position="307"/>
        <end position="339"/>
    </location>
</feature>
<dbReference type="PANTHER" id="PTHR13856:SF32">
    <property type="entry name" value="TARGET OF MYB1 MEMBRANE TRAFFICKING PROTEIN"/>
    <property type="match status" value="1"/>
</dbReference>
<sequence>MDFLLGNPFSSPVGQRIERATDGSLRSEDWALNMEICDIINETEEGPKDAFRAIKKRIVGNKNFHEVMLALTVLETCVKNCGHRFHVLVSSQDFVEGVLVRTILPKNNPPAIVHDKVLTLIQSWADAFRSSPDLTGVVAVYEDLRRKGLEFPMTDLDMLSPIHTPQRTVYSSNSQSGQNSPAVHSPQQMESILHPVTLPPGRGISSDAPITPTPEQIGKLRSELEVVNGNTKVMSEMLTELVPSQAEPSDLELLQELNRTCRAMQQRVLELIPRVLHEQLTEELLLINDNLNNVFLRHERFERLRTGQPVKAPNEAENSLIDLGPSTPSALKQPEVTSNLSSQLAGMNLGSSSVSAGLHSLDTSGKLEEDFDMFALTRGSSLAEQRRGVKYEDPQATKGLAGALDARQQNTGAVPVPQANFMEDIEKWLSTDVGDSEDQKGVTSEEFDKFLEERAKVADRLPTLTDSSAGRMSTDLSELLKEATKEVHEQAENTPFMRNFQKGQVSLQEFKLVTASLYFIYSALEEEIERNKNNPVYAPVYFPAELHRKAALEEDLKYFYGRNWREEIPCPEATRKYVERLHYIGKNEPELLVAHAYTRYLGDLSGGQVLKKIAQKALQLPSTGEGLAFFTFDGVSNATKFKQLYRSRMNSLEMDLATKKRVMDEAKKAFLLNIQVFEALQELVSKGQENGPPVQPKAELLRTRNINKSHEQGPAAGKESERTKMRNTDTTPTTSLVRWIVALSFLAMTVAVGLFAM</sequence>
<dbReference type="GO" id="GO:0015031">
    <property type="term" value="P:protein transport"/>
    <property type="evidence" value="ECO:0007669"/>
    <property type="project" value="UniProtKB-KW"/>
</dbReference>
<dbReference type="InterPro" id="IPR008942">
    <property type="entry name" value="ENTH_VHS"/>
</dbReference>
<dbReference type="InterPro" id="IPR002051">
    <property type="entry name" value="Haem_Oase"/>
</dbReference>
<dbReference type="GO" id="GO:0046872">
    <property type="term" value="F:metal ion binding"/>
    <property type="evidence" value="ECO:0007669"/>
    <property type="project" value="UniProtKB-KW"/>
</dbReference>
<dbReference type="Pfam" id="PF01126">
    <property type="entry name" value="Heme_oxygenase"/>
    <property type="match status" value="1"/>
</dbReference>
<dbReference type="GO" id="GO:0006788">
    <property type="term" value="P:heme oxidation"/>
    <property type="evidence" value="ECO:0007669"/>
    <property type="project" value="InterPro"/>
</dbReference>
<keyword evidence="5" id="KW-0349">Heme</keyword>
<keyword evidence="15" id="KW-1185">Reference proteome</keyword>
<keyword evidence="6" id="KW-0479">Metal-binding</keyword>
<dbReference type="CDD" id="cd19165">
    <property type="entry name" value="HemeO"/>
    <property type="match status" value="1"/>
</dbReference>
<dbReference type="FunFam" id="1.20.58.160:FF:000001">
    <property type="entry name" value="TOM1-like protein 2 isoform X1"/>
    <property type="match status" value="1"/>
</dbReference>
<evidence type="ECO:0000256" key="8">
    <source>
        <dbReference type="ARBA" id="ARBA00023002"/>
    </source>
</evidence>
<dbReference type="FunFam" id="1.25.40.90:FF:000003">
    <property type="entry name" value="TOM1-like protein 2 isoform X1"/>
    <property type="match status" value="1"/>
</dbReference>
<evidence type="ECO:0000313" key="14">
    <source>
        <dbReference type="EMBL" id="RMC03078.1"/>
    </source>
</evidence>
<dbReference type="GO" id="GO:0030276">
    <property type="term" value="F:clathrin binding"/>
    <property type="evidence" value="ECO:0007669"/>
    <property type="project" value="UniProtKB-ARBA"/>
</dbReference>
<evidence type="ECO:0000256" key="6">
    <source>
        <dbReference type="ARBA" id="ARBA00022723"/>
    </source>
</evidence>
<dbReference type="PANTHER" id="PTHR13856">
    <property type="entry name" value="VHS DOMAIN CONTAINING PROTEIN FAMILY"/>
    <property type="match status" value="1"/>
</dbReference>
<feature type="domain" description="GAT" evidence="13">
    <location>
        <begin position="215"/>
        <end position="303"/>
    </location>
</feature>
<feature type="transmembrane region" description="Helical" evidence="11">
    <location>
        <begin position="736"/>
        <end position="756"/>
    </location>
</feature>
<dbReference type="GO" id="GO:0005768">
    <property type="term" value="C:endosome"/>
    <property type="evidence" value="ECO:0007669"/>
    <property type="project" value="TreeGrafter"/>
</dbReference>
<dbReference type="Gene3D" id="1.25.40.90">
    <property type="match status" value="1"/>
</dbReference>
<dbReference type="CDD" id="cd16995">
    <property type="entry name" value="VHS_Tom1"/>
    <property type="match status" value="1"/>
</dbReference>
<dbReference type="InterPro" id="IPR018207">
    <property type="entry name" value="Haem_oxygenase_CS"/>
</dbReference>
<dbReference type="InterPro" id="IPR038425">
    <property type="entry name" value="GAT_sf"/>
</dbReference>
<dbReference type="PROSITE" id="PS50179">
    <property type="entry name" value="VHS"/>
    <property type="match status" value="1"/>
</dbReference>
<evidence type="ECO:0000256" key="11">
    <source>
        <dbReference type="SAM" id="Phobius"/>
    </source>
</evidence>
<gene>
    <name evidence="14" type="ORF">DUI87_20271</name>
</gene>
<proteinExistence type="inferred from homology"/>
<keyword evidence="11" id="KW-0472">Membrane</keyword>
<keyword evidence="11" id="KW-0812">Transmembrane</keyword>
<dbReference type="PROSITE" id="PS00593">
    <property type="entry name" value="HEME_OXYGENASE"/>
    <property type="match status" value="1"/>
</dbReference>
<feature type="region of interest" description="Disordered" evidence="10">
    <location>
        <begin position="704"/>
        <end position="730"/>
    </location>
</feature>
<dbReference type="GO" id="GO:0007165">
    <property type="term" value="P:signal transduction"/>
    <property type="evidence" value="ECO:0007669"/>
    <property type="project" value="TreeGrafter"/>
</dbReference>